<comment type="cofactor">
    <cofactor evidence="7 8">
        <name>Mg(2+)</name>
        <dbReference type="ChEBI" id="CHEBI:18420"/>
    </cofactor>
</comment>
<keyword evidence="7" id="KW-0573">Peptidoglycan synthesis</keyword>
<feature type="transmembrane region" description="Helical" evidence="7">
    <location>
        <begin position="6"/>
        <end position="27"/>
    </location>
</feature>
<feature type="transmembrane region" description="Helical" evidence="7">
    <location>
        <begin position="273"/>
        <end position="294"/>
    </location>
</feature>
<dbReference type="InterPro" id="IPR000715">
    <property type="entry name" value="Glycosyl_transferase_4"/>
</dbReference>
<evidence type="ECO:0000313" key="10">
    <source>
        <dbReference type="Proteomes" id="UP000177418"/>
    </source>
</evidence>
<sequence>MSIYLFVLCTSFIINLIFIIPFINLLYKLKFQRGKQETKDAFDKRTPIFDSFHKAKVGTPVGGGLMLVVTTLILFLLFSFIFTALKVPVISNFGQVINEIKIILFTFVFFSFLGLYDDISKILFLQKGSFFGLRLRHKLFIEIALALVVSFWIFKDLKVDFINIPFFGIMHLGWFYILFAAFVIVAFANAVNITDGLDGLASGSLAVALTGLWAISVSILDTPLSLFLVVWIGGMVALLYFNVYPARIFIGDTGSLSFGATFAVIGLMLGKSFALPIIGGIFMLEIVTSLIQLLSKKFRKKKFFPVAPLHLWLQLRGWEEPKIVMRAWVISVMFAIIGLMIAFMQ</sequence>
<gene>
    <name evidence="7" type="primary">mraY</name>
    <name evidence="9" type="ORF">A3H78_01805</name>
</gene>
<dbReference type="GO" id="GO:0005886">
    <property type="term" value="C:plasma membrane"/>
    <property type="evidence" value="ECO:0007669"/>
    <property type="project" value="UniProtKB-SubCell"/>
</dbReference>
<dbReference type="PANTHER" id="PTHR22926">
    <property type="entry name" value="PHOSPHO-N-ACETYLMURAMOYL-PENTAPEPTIDE-TRANSFERASE"/>
    <property type="match status" value="1"/>
</dbReference>
<dbReference type="GO" id="GO:0009252">
    <property type="term" value="P:peptidoglycan biosynthetic process"/>
    <property type="evidence" value="ECO:0007669"/>
    <property type="project" value="UniProtKB-UniRule"/>
</dbReference>
<dbReference type="GO" id="GO:0046872">
    <property type="term" value="F:metal ion binding"/>
    <property type="evidence" value="ECO:0007669"/>
    <property type="project" value="UniProtKB-KW"/>
</dbReference>
<comment type="catalytic activity">
    <reaction evidence="7">
        <text>UDP-N-acetyl-alpha-D-muramoyl-L-alanyl-gamma-D-glutamyl-meso-2,6-diaminopimeloyl-D-alanyl-D-alanine + di-trans,octa-cis-undecaprenyl phosphate = di-trans,octa-cis-undecaprenyl diphospho-N-acetyl-alpha-D-muramoyl-L-alanyl-D-glutamyl-meso-2,6-diaminopimeloyl-D-alanyl-D-alanine + UMP</text>
        <dbReference type="Rhea" id="RHEA:28386"/>
        <dbReference type="ChEBI" id="CHEBI:57865"/>
        <dbReference type="ChEBI" id="CHEBI:60392"/>
        <dbReference type="ChEBI" id="CHEBI:61386"/>
        <dbReference type="ChEBI" id="CHEBI:61387"/>
        <dbReference type="EC" id="2.7.8.13"/>
    </reaction>
</comment>
<keyword evidence="7" id="KW-0133">Cell shape</keyword>
<evidence type="ECO:0000256" key="2">
    <source>
        <dbReference type="ARBA" id="ARBA00005583"/>
    </source>
</evidence>
<comment type="pathway">
    <text evidence="7">Cell wall biogenesis; peptidoglycan biosynthesis.</text>
</comment>
<evidence type="ECO:0000256" key="4">
    <source>
        <dbReference type="ARBA" id="ARBA00022692"/>
    </source>
</evidence>
<dbReference type="EMBL" id="MGAV01000014">
    <property type="protein sequence ID" value="OGK54600.1"/>
    <property type="molecule type" value="Genomic_DNA"/>
</dbReference>
<proteinExistence type="inferred from homology"/>
<dbReference type="InterPro" id="IPR003524">
    <property type="entry name" value="PNAcMuramoyl-5peptid_Trfase"/>
</dbReference>
<evidence type="ECO:0000256" key="6">
    <source>
        <dbReference type="ARBA" id="ARBA00023136"/>
    </source>
</evidence>
<feature type="transmembrane region" description="Helical" evidence="7">
    <location>
        <begin position="96"/>
        <end position="116"/>
    </location>
</feature>
<feature type="transmembrane region" description="Helical" evidence="7">
    <location>
        <begin position="137"/>
        <end position="154"/>
    </location>
</feature>
<feature type="binding site" evidence="8">
    <location>
        <position position="252"/>
    </location>
    <ligand>
        <name>Mg(2+)</name>
        <dbReference type="ChEBI" id="CHEBI:18420"/>
    </ligand>
</feature>
<feature type="transmembrane region" description="Helical" evidence="7">
    <location>
        <begin position="224"/>
        <end position="241"/>
    </location>
</feature>
<comment type="caution">
    <text evidence="9">The sequence shown here is derived from an EMBL/GenBank/DDBJ whole genome shotgun (WGS) entry which is preliminary data.</text>
</comment>
<accession>A0A1F7JG60</accession>
<keyword evidence="7 8" id="KW-0479">Metal-binding</keyword>
<dbReference type="EC" id="2.7.8.13" evidence="7"/>
<evidence type="ECO:0000256" key="7">
    <source>
        <dbReference type="HAMAP-Rule" id="MF_00038"/>
    </source>
</evidence>
<evidence type="ECO:0000256" key="3">
    <source>
        <dbReference type="ARBA" id="ARBA00022679"/>
    </source>
</evidence>
<dbReference type="GO" id="GO:0051301">
    <property type="term" value="P:cell division"/>
    <property type="evidence" value="ECO:0007669"/>
    <property type="project" value="UniProtKB-KW"/>
</dbReference>
<reference evidence="9 10" key="1">
    <citation type="journal article" date="2016" name="Nat. Commun.">
        <title>Thousands of microbial genomes shed light on interconnected biogeochemical processes in an aquifer system.</title>
        <authorList>
            <person name="Anantharaman K."/>
            <person name="Brown C.T."/>
            <person name="Hug L.A."/>
            <person name="Sharon I."/>
            <person name="Castelle C.J."/>
            <person name="Probst A.J."/>
            <person name="Thomas B.C."/>
            <person name="Singh A."/>
            <person name="Wilkins M.J."/>
            <person name="Karaoz U."/>
            <person name="Brodie E.L."/>
            <person name="Williams K.H."/>
            <person name="Hubbard S.S."/>
            <person name="Banfield J.F."/>
        </authorList>
    </citation>
    <scope>NUCLEOTIDE SEQUENCE [LARGE SCALE GENOMIC DNA]</scope>
</reference>
<dbReference type="PROSITE" id="PS01348">
    <property type="entry name" value="MRAY_2"/>
    <property type="match status" value="1"/>
</dbReference>
<dbReference type="GO" id="GO:0051992">
    <property type="term" value="F:UDP-N-acetylmuramoyl-L-alanyl-D-glutamyl-meso-2,6-diaminopimelyl-D-alanyl-D-alanine:undecaprenyl-phosphate transferase activity"/>
    <property type="evidence" value="ECO:0007669"/>
    <property type="project" value="RHEA"/>
</dbReference>
<feature type="transmembrane region" description="Helical" evidence="7">
    <location>
        <begin position="64"/>
        <end position="84"/>
    </location>
</feature>
<feature type="binding site" evidence="8">
    <location>
        <position position="192"/>
    </location>
    <ligand>
        <name>Mg(2+)</name>
        <dbReference type="ChEBI" id="CHEBI:18420"/>
    </ligand>
</feature>
<keyword evidence="7" id="KW-1003">Cell membrane</keyword>
<keyword evidence="7" id="KW-0131">Cell cycle</keyword>
<keyword evidence="7" id="KW-0132">Cell division</keyword>
<comment type="function">
    <text evidence="7">Catalyzes the initial step of the lipid cycle reactions in the biosynthesis of the cell wall peptidoglycan: transfers peptidoglycan precursor phospho-MurNAc-pentapeptide from UDP-MurNAc-pentapeptide onto the lipid carrier undecaprenyl phosphate, yielding undecaprenyl-pyrophosphoryl-MurNAc-pentapeptide, known as lipid I.</text>
</comment>
<feature type="transmembrane region" description="Helical" evidence="7">
    <location>
        <begin position="200"/>
        <end position="218"/>
    </location>
</feature>
<evidence type="ECO:0000256" key="5">
    <source>
        <dbReference type="ARBA" id="ARBA00022989"/>
    </source>
</evidence>
<name>A0A1F7JG60_9BACT</name>
<dbReference type="AlphaFoldDB" id="A0A1F7JG60"/>
<dbReference type="GO" id="GO:0071555">
    <property type="term" value="P:cell wall organization"/>
    <property type="evidence" value="ECO:0007669"/>
    <property type="project" value="UniProtKB-KW"/>
</dbReference>
<feature type="transmembrane region" description="Helical" evidence="7">
    <location>
        <begin position="166"/>
        <end position="188"/>
    </location>
</feature>
<keyword evidence="5 7" id="KW-1133">Transmembrane helix</keyword>
<feature type="transmembrane region" description="Helical" evidence="7">
    <location>
        <begin position="323"/>
        <end position="344"/>
    </location>
</feature>
<dbReference type="UniPathway" id="UPA00219"/>
<comment type="similarity">
    <text evidence="2 7">Belongs to the glycosyltransferase 4 family. MraY subfamily.</text>
</comment>
<dbReference type="GO" id="GO:0008963">
    <property type="term" value="F:phospho-N-acetylmuramoyl-pentapeptide-transferase activity"/>
    <property type="evidence" value="ECO:0007669"/>
    <property type="project" value="UniProtKB-UniRule"/>
</dbReference>
<protein>
    <recommendedName>
        <fullName evidence="7">Phospho-N-acetylmuramoyl-pentapeptide-transferase</fullName>
        <ecNumber evidence="7">2.7.8.13</ecNumber>
    </recommendedName>
    <alternativeName>
        <fullName evidence="7">UDP-MurNAc-pentapeptide phosphotransferase</fullName>
    </alternativeName>
</protein>
<keyword evidence="4 7" id="KW-0812">Transmembrane</keyword>
<keyword evidence="7" id="KW-0961">Cell wall biogenesis/degradation</keyword>
<evidence type="ECO:0000256" key="8">
    <source>
        <dbReference type="PIRSR" id="PIRSR600715-1"/>
    </source>
</evidence>
<evidence type="ECO:0000256" key="1">
    <source>
        <dbReference type="ARBA" id="ARBA00004141"/>
    </source>
</evidence>
<feature type="transmembrane region" description="Helical" evidence="7">
    <location>
        <begin position="248"/>
        <end position="267"/>
    </location>
</feature>
<comment type="subcellular location">
    <subcellularLocation>
        <location evidence="7">Cell membrane</location>
        <topology evidence="7">Multi-pass membrane protein</topology>
    </subcellularLocation>
    <subcellularLocation>
        <location evidence="1">Membrane</location>
        <topology evidence="1">Multi-pass membrane protein</topology>
    </subcellularLocation>
</comment>
<dbReference type="HAMAP" id="MF_00038">
    <property type="entry name" value="MraY"/>
    <property type="match status" value="1"/>
</dbReference>
<keyword evidence="7 8" id="KW-0460">Magnesium</keyword>
<organism evidence="9 10">
    <name type="scientific">Candidatus Roizmanbacteria bacterium RIFCSPLOWO2_02_FULL_36_11</name>
    <dbReference type="NCBI Taxonomy" id="1802071"/>
    <lineage>
        <taxon>Bacteria</taxon>
        <taxon>Candidatus Roizmaniibacteriota</taxon>
    </lineage>
</organism>
<dbReference type="PANTHER" id="PTHR22926:SF5">
    <property type="entry name" value="PHOSPHO-N-ACETYLMURAMOYL-PENTAPEPTIDE-TRANSFERASE HOMOLOG"/>
    <property type="match status" value="1"/>
</dbReference>
<dbReference type="InterPro" id="IPR018480">
    <property type="entry name" value="PNAcMuramoyl-5peptid_Trfase_CS"/>
</dbReference>
<dbReference type="GO" id="GO:0008360">
    <property type="term" value="P:regulation of cell shape"/>
    <property type="evidence" value="ECO:0007669"/>
    <property type="project" value="UniProtKB-KW"/>
</dbReference>
<keyword evidence="3 7" id="KW-0808">Transferase</keyword>
<evidence type="ECO:0000313" key="9">
    <source>
        <dbReference type="EMBL" id="OGK54600.1"/>
    </source>
</evidence>
<dbReference type="Proteomes" id="UP000177418">
    <property type="component" value="Unassembled WGS sequence"/>
</dbReference>
<dbReference type="Pfam" id="PF00953">
    <property type="entry name" value="Glycos_transf_4"/>
    <property type="match status" value="1"/>
</dbReference>
<keyword evidence="6 7" id="KW-0472">Membrane</keyword>